<organism evidence="2 3">
    <name type="scientific">Microbacterium faecale</name>
    <dbReference type="NCBI Taxonomy" id="1804630"/>
    <lineage>
        <taxon>Bacteria</taxon>
        <taxon>Bacillati</taxon>
        <taxon>Actinomycetota</taxon>
        <taxon>Actinomycetes</taxon>
        <taxon>Micrococcales</taxon>
        <taxon>Microbacteriaceae</taxon>
        <taxon>Microbacterium</taxon>
    </lineage>
</organism>
<reference evidence="2" key="1">
    <citation type="journal article" date="2014" name="Int. J. Syst. Evol. Microbiol.">
        <title>Complete genome sequence of Corynebacterium casei LMG S-19264T (=DSM 44701T), isolated from a smear-ripened cheese.</title>
        <authorList>
            <consortium name="US DOE Joint Genome Institute (JGI-PGF)"/>
            <person name="Walter F."/>
            <person name="Albersmeier A."/>
            <person name="Kalinowski J."/>
            <person name="Ruckert C."/>
        </authorList>
    </citation>
    <scope>NUCLEOTIDE SEQUENCE</scope>
    <source>
        <strain evidence="2">CGMCC 1.15152</strain>
    </source>
</reference>
<feature type="transmembrane region" description="Helical" evidence="1">
    <location>
        <begin position="6"/>
        <end position="24"/>
    </location>
</feature>
<keyword evidence="1" id="KW-0472">Membrane</keyword>
<accession>A0A916Y6E3</accession>
<proteinExistence type="predicted"/>
<evidence type="ECO:0000313" key="2">
    <source>
        <dbReference type="EMBL" id="GGD33024.1"/>
    </source>
</evidence>
<reference evidence="2" key="2">
    <citation type="submission" date="2020-09" db="EMBL/GenBank/DDBJ databases">
        <authorList>
            <person name="Sun Q."/>
            <person name="Zhou Y."/>
        </authorList>
    </citation>
    <scope>NUCLEOTIDE SEQUENCE</scope>
    <source>
        <strain evidence="2">CGMCC 1.15152</strain>
    </source>
</reference>
<keyword evidence="1" id="KW-0812">Transmembrane</keyword>
<keyword evidence="1" id="KW-1133">Transmembrane helix</keyword>
<feature type="transmembrane region" description="Helical" evidence="1">
    <location>
        <begin position="36"/>
        <end position="57"/>
    </location>
</feature>
<evidence type="ECO:0000313" key="3">
    <source>
        <dbReference type="Proteomes" id="UP000633205"/>
    </source>
</evidence>
<dbReference type="AlphaFoldDB" id="A0A916Y6E3"/>
<gene>
    <name evidence="2" type="ORF">GCM10010915_11760</name>
</gene>
<dbReference type="Proteomes" id="UP000633205">
    <property type="component" value="Unassembled WGS sequence"/>
</dbReference>
<comment type="caution">
    <text evidence="2">The sequence shown here is derived from an EMBL/GenBank/DDBJ whole genome shotgun (WGS) entry which is preliminary data.</text>
</comment>
<name>A0A916Y6E3_9MICO</name>
<protein>
    <submittedName>
        <fullName evidence="2">Uncharacterized protein</fullName>
    </submittedName>
</protein>
<evidence type="ECO:0000256" key="1">
    <source>
        <dbReference type="SAM" id="Phobius"/>
    </source>
</evidence>
<keyword evidence="3" id="KW-1185">Reference proteome</keyword>
<dbReference type="EMBL" id="BMHO01000001">
    <property type="protein sequence ID" value="GGD33024.1"/>
    <property type="molecule type" value="Genomic_DNA"/>
</dbReference>
<sequence>MLVLQVPWFSLIAVAFAVFSFLTWRAQHRQEPRRKYGWVGLLPSIILPLLVGIRLAIDSFVVDFADATLVRSVAFILY</sequence>